<dbReference type="PIRSF" id="PIRSF000303">
    <property type="entry name" value="Glutathion_perox"/>
    <property type="match status" value="1"/>
</dbReference>
<dbReference type="PROSITE" id="PS00763">
    <property type="entry name" value="GLUTATHIONE_PEROXID_2"/>
    <property type="match status" value="1"/>
</dbReference>
<dbReference type="Gene3D" id="3.40.30.10">
    <property type="entry name" value="Glutaredoxin"/>
    <property type="match status" value="1"/>
</dbReference>
<dbReference type="SUPFAM" id="SSF52833">
    <property type="entry name" value="Thioredoxin-like"/>
    <property type="match status" value="1"/>
</dbReference>
<keyword evidence="2 8" id="KW-0575">Peroxidase</keyword>
<keyword evidence="4 8" id="KW-0560">Oxidoreductase</keyword>
<proteinExistence type="inferred from homology"/>
<keyword evidence="11" id="KW-1185">Reference proteome</keyword>
<keyword evidence="5" id="KW-0676">Redox-active center</keyword>
<dbReference type="OrthoDB" id="446890at2759"/>
<gene>
    <name evidence="10" type="ORF">C7M61_001092</name>
</gene>
<comment type="catalytic activity">
    <reaction evidence="6">
        <text>a hydroperoxide + [thioredoxin]-dithiol = an alcohol + [thioredoxin]-disulfide + H2O</text>
        <dbReference type="Rhea" id="RHEA:62620"/>
        <dbReference type="Rhea" id="RHEA-COMP:10698"/>
        <dbReference type="Rhea" id="RHEA-COMP:10700"/>
        <dbReference type="ChEBI" id="CHEBI:15377"/>
        <dbReference type="ChEBI" id="CHEBI:29950"/>
        <dbReference type="ChEBI" id="CHEBI:30879"/>
        <dbReference type="ChEBI" id="CHEBI:35924"/>
        <dbReference type="ChEBI" id="CHEBI:50058"/>
        <dbReference type="EC" id="1.11.1.24"/>
    </reaction>
</comment>
<dbReference type="EMBL" id="PYFQ01000001">
    <property type="protein sequence ID" value="PSK41410.1"/>
    <property type="molecule type" value="Genomic_DNA"/>
</dbReference>
<dbReference type="PRINTS" id="PR01011">
    <property type="entry name" value="GLUTPROXDASE"/>
</dbReference>
<dbReference type="GeneID" id="36564483"/>
<dbReference type="RefSeq" id="XP_024716109.1">
    <property type="nucleotide sequence ID" value="XM_024856510.1"/>
</dbReference>
<reference evidence="10 11" key="1">
    <citation type="submission" date="2018-03" db="EMBL/GenBank/DDBJ databases">
        <title>Candida pseudohaemulonii genome assembly and annotation.</title>
        <authorList>
            <person name="Munoz J.F."/>
            <person name="Gade L.G."/>
            <person name="Chow N.A."/>
            <person name="Litvintseva A.P."/>
            <person name="Loparev V.N."/>
            <person name="Cuomo C.A."/>
        </authorList>
    </citation>
    <scope>NUCLEOTIDE SEQUENCE [LARGE SCALE GENOMIC DNA]</scope>
    <source>
        <strain evidence="10 11">B12108</strain>
    </source>
</reference>
<sequence>MSDFYELTTLDGQLRAFDFASLKGKVVLIVNVASLCGFSPQYDDMEKLYKKYGDQGLEIIAFPCNQFGGQEPDSTQNLETFIREQFKCTFPVMKKTIVNGDDTNPVYTYLKLKMAGSLGFRGIRWNFEKFLIDRDGVVRHRFVSAVSPLQIEPVIVSLLKNS</sequence>
<evidence type="ECO:0000313" key="10">
    <source>
        <dbReference type="EMBL" id="PSK41410.1"/>
    </source>
</evidence>
<organism evidence="10 11">
    <name type="scientific">Candidozyma pseudohaemuli</name>
    <dbReference type="NCBI Taxonomy" id="418784"/>
    <lineage>
        <taxon>Eukaryota</taxon>
        <taxon>Fungi</taxon>
        <taxon>Dikarya</taxon>
        <taxon>Ascomycota</taxon>
        <taxon>Saccharomycotina</taxon>
        <taxon>Pichiomycetes</taxon>
        <taxon>Metschnikowiaceae</taxon>
        <taxon>Candidozyma</taxon>
    </lineage>
</organism>
<dbReference type="VEuPathDB" id="FungiDB:C7M61_001092"/>
<dbReference type="PROSITE" id="PS51355">
    <property type="entry name" value="GLUTATHIONE_PEROXID_3"/>
    <property type="match status" value="1"/>
</dbReference>
<accession>A0A2P7YZM0</accession>
<dbReference type="Proteomes" id="UP000241107">
    <property type="component" value="Unassembled WGS sequence"/>
</dbReference>
<comment type="similarity">
    <text evidence="1 8">Belongs to the glutathione peroxidase family.</text>
</comment>
<dbReference type="PANTHER" id="PTHR11592:SF78">
    <property type="entry name" value="GLUTATHIONE PEROXIDASE"/>
    <property type="match status" value="1"/>
</dbReference>
<feature type="domain" description="Thioredoxin" evidence="9">
    <location>
        <begin position="1"/>
        <end position="160"/>
    </location>
</feature>
<evidence type="ECO:0000313" key="11">
    <source>
        <dbReference type="Proteomes" id="UP000241107"/>
    </source>
</evidence>
<dbReference type="GO" id="GO:0140824">
    <property type="term" value="F:thioredoxin-dependent peroxiredoxin activity"/>
    <property type="evidence" value="ECO:0007669"/>
    <property type="project" value="UniProtKB-EC"/>
</dbReference>
<protein>
    <recommendedName>
        <fullName evidence="8">Glutathione peroxidase</fullName>
    </recommendedName>
</protein>
<dbReference type="AlphaFoldDB" id="A0A2P7YZM0"/>
<dbReference type="STRING" id="418784.A0A2P7YZM0"/>
<comment type="caution">
    <text evidence="10">The sequence shown here is derived from an EMBL/GenBank/DDBJ whole genome shotgun (WGS) entry which is preliminary data.</text>
</comment>
<evidence type="ECO:0000256" key="3">
    <source>
        <dbReference type="ARBA" id="ARBA00022862"/>
    </source>
</evidence>
<dbReference type="GO" id="GO:0034599">
    <property type="term" value="P:cellular response to oxidative stress"/>
    <property type="evidence" value="ECO:0007669"/>
    <property type="project" value="TreeGrafter"/>
</dbReference>
<dbReference type="FunFam" id="3.40.30.10:FF:000010">
    <property type="entry name" value="Glutathione peroxidase"/>
    <property type="match status" value="1"/>
</dbReference>
<dbReference type="CDD" id="cd00340">
    <property type="entry name" value="GSH_Peroxidase"/>
    <property type="match status" value="1"/>
</dbReference>
<evidence type="ECO:0000259" key="9">
    <source>
        <dbReference type="PROSITE" id="PS51352"/>
    </source>
</evidence>
<evidence type="ECO:0000256" key="6">
    <source>
        <dbReference type="ARBA" id="ARBA00049091"/>
    </source>
</evidence>
<dbReference type="PROSITE" id="PS51352">
    <property type="entry name" value="THIOREDOXIN_2"/>
    <property type="match status" value="1"/>
</dbReference>
<evidence type="ECO:0000256" key="7">
    <source>
        <dbReference type="PIRSR" id="PIRSR000303-1"/>
    </source>
</evidence>
<dbReference type="Pfam" id="PF00255">
    <property type="entry name" value="GSHPx"/>
    <property type="match status" value="1"/>
</dbReference>
<keyword evidence="3" id="KW-0049">Antioxidant</keyword>
<evidence type="ECO:0000256" key="8">
    <source>
        <dbReference type="RuleBase" id="RU000499"/>
    </source>
</evidence>
<feature type="active site" evidence="7">
    <location>
        <position position="36"/>
    </location>
</feature>
<dbReference type="InterPro" id="IPR000889">
    <property type="entry name" value="Glutathione_peroxidase"/>
</dbReference>
<evidence type="ECO:0000256" key="2">
    <source>
        <dbReference type="ARBA" id="ARBA00022559"/>
    </source>
</evidence>
<dbReference type="InterPro" id="IPR036249">
    <property type="entry name" value="Thioredoxin-like_sf"/>
</dbReference>
<name>A0A2P7YZM0_9ASCO</name>
<evidence type="ECO:0000256" key="5">
    <source>
        <dbReference type="ARBA" id="ARBA00023284"/>
    </source>
</evidence>
<evidence type="ECO:0000256" key="1">
    <source>
        <dbReference type="ARBA" id="ARBA00006926"/>
    </source>
</evidence>
<dbReference type="PANTHER" id="PTHR11592">
    <property type="entry name" value="GLUTATHIONE PEROXIDASE"/>
    <property type="match status" value="1"/>
</dbReference>
<dbReference type="InterPro" id="IPR029760">
    <property type="entry name" value="GPX_CS"/>
</dbReference>
<evidence type="ECO:0000256" key="4">
    <source>
        <dbReference type="ARBA" id="ARBA00023002"/>
    </source>
</evidence>
<dbReference type="InterPro" id="IPR013766">
    <property type="entry name" value="Thioredoxin_domain"/>
</dbReference>